<evidence type="ECO:0000313" key="2">
    <source>
        <dbReference type="Proteomes" id="UP001497535"/>
    </source>
</evidence>
<dbReference type="Proteomes" id="UP001497535">
    <property type="component" value="Unassembled WGS sequence"/>
</dbReference>
<evidence type="ECO:0000313" key="1">
    <source>
        <dbReference type="EMBL" id="CAK5087416.1"/>
    </source>
</evidence>
<reference evidence="1" key="1">
    <citation type="submission" date="2023-11" db="EMBL/GenBank/DDBJ databases">
        <authorList>
            <person name="Poullet M."/>
        </authorList>
    </citation>
    <scope>NUCLEOTIDE SEQUENCE</scope>
    <source>
        <strain evidence="1">E1834</strain>
    </source>
</reference>
<comment type="caution">
    <text evidence="1">The sequence shown here is derived from an EMBL/GenBank/DDBJ whole genome shotgun (WGS) entry which is preliminary data.</text>
</comment>
<organism evidence="1 2">
    <name type="scientific">Meloidogyne enterolobii</name>
    <name type="common">Root-knot nematode worm</name>
    <name type="synonym">Meloidogyne mayaguensis</name>
    <dbReference type="NCBI Taxonomy" id="390850"/>
    <lineage>
        <taxon>Eukaryota</taxon>
        <taxon>Metazoa</taxon>
        <taxon>Ecdysozoa</taxon>
        <taxon>Nematoda</taxon>
        <taxon>Chromadorea</taxon>
        <taxon>Rhabditida</taxon>
        <taxon>Tylenchina</taxon>
        <taxon>Tylenchomorpha</taxon>
        <taxon>Tylenchoidea</taxon>
        <taxon>Meloidogynidae</taxon>
        <taxon>Meloidogyninae</taxon>
        <taxon>Meloidogyne</taxon>
    </lineage>
</organism>
<gene>
    <name evidence="1" type="ORF">MENTE1834_LOCUS34985</name>
</gene>
<accession>A0ACB1A8P9</accession>
<protein>
    <submittedName>
        <fullName evidence="1">Uncharacterized protein</fullName>
    </submittedName>
</protein>
<dbReference type="EMBL" id="CAVMJV010000065">
    <property type="protein sequence ID" value="CAK5087416.1"/>
    <property type="molecule type" value="Genomic_DNA"/>
</dbReference>
<sequence length="55" mass="6289">MLKIIIFYFCIFYFSIAEIVENSVFNCPNNGEPKRDIDSGELIQCLPGLFINVEA</sequence>
<name>A0ACB1A8P9_MELEN</name>
<proteinExistence type="predicted"/>
<keyword evidence="2" id="KW-1185">Reference proteome</keyword>